<dbReference type="SUPFAM" id="SSF51120">
    <property type="entry name" value="beta-Roll"/>
    <property type="match status" value="11"/>
</dbReference>
<keyword evidence="2" id="KW-0964">Secreted</keyword>
<keyword evidence="3" id="KW-0175">Coiled coil</keyword>
<sequence>MDDTQKPVIAADQTFKYLGSQNAGFVIGRIEASDDVDVTGYSIYAGDQNGYFDVAGNGDIILTDAGAAASAASNSFDIGANEWFLKVQAVDAAGNRSDIVDIELGLRELNARESAAEAFRDLADQMLKGADVIRLTRLPLKLVKKKFKSVETLEQNVEDLQRKFAGAEKTAKPLSKWGPTKLLFKTFDNTLQLAAAQMREAEVKLENVSATSTRIGKVVEDIDANLKISKELLSKVGRASKAFSLQLASAEQNLDSASGLIEIPSLEDLGLDLDPDTLPPQGDTTPNPTFELSDLPISVDATLFADRLGRMKYTSESELNQAASKAEELAAKVAEITEALDGLVDGLLDSDVFDIFDKFDKVVKDVLSVVSPIFTPLTIVSKALGPLLSILDSFFSFLAAPLEWIVELALKATGLESLLDDLQDELQKLLPDSSVLDGILEKVTDTFLVDFPREILEQVTEPLRLLIEELQSDDFPLGSSIGDEENNTITGSLFAVGALTLEGRGGDDNLFGGNYDDTLLGGAGSDFLAGGAGNDLLVGGENSSVTIMVPSKLNPNVMVEQEVHEPDYVIYQGSRDDYAIVGEIGPDGKPTGRWVVSDNRTQEQLIAQGGGLNNGTDELREIEIIFWDDSYLDLTAFDTFIETKSADGTYVEVTPQGSTLPNVPDPSDPGGPGIEIKTGDLANDYVIGNAGVDFIATGGGNDQIDGGNNGMLSRGFSFGDLLFGGGGDDVYVADTDSARYDFIYDSGGNDTLDLTSHRGALISVSLDGTPTYEDIGLTIFLGETDRESFYRPISIPVDIDPVGRDINPPGGVIPLTTFNAGVARGIENIIGTAFADILIGTDAINVLNGGDGNDQIRGLDGDDVLLGGKGDDILIGDGGDDYLDGGSGSNTYIGGLGNDIITDLSSTYSFVKYSARANTAKYNQDVEFIDFFDTGFGTFDRYDMPGAVWIFDTEIGNEQIVAKFETTTDLSEFVGYDTLTGIERIVATTGDDIIYAAREIFQQIWANDGDDLLISTGGDTQNTWYAGPGDDEFYGDSFAEDRFFGGAGSDLVVISGDESIEGDLLFGDDNRQTPLEGMDAIDLTTSNFSWHVYMNPRAPNGTFAGLDPLNAGSVDDPLYIQPTLGVWNTVPKLPGVQISGEVYETVPLGLRVPDANVSEPGGRADNMGEFEIIYGSEQRDIIAGGNPDFEMEMWGNGGDDVLYAAQRFAATLHGGEGNDVLGTYNDTYGSEEVVNWFDETKLTIMYGDAGNDTFVAGDFREQFSGGMDVDMLTYEVSKASVRVDLSTLTLSGGYAEGDILIGGIENVTGSQFDDILFGDEETNLIVGWDGADVIRGFGGGDVLFGNDGNDLLYGGDGDDNLFGGNGNDLLDGGAGIDTANFGQFQSHPKGGINQITNNLMGVNVDLAAASVGGEVIVGNDTIVGIENIQGSVGDDTIYGDGVQNLLVGDLGDDLIDGRGGDDILIGGDGDDTLIGGAGDDLLVGGAGSNVLEGGEGVDRVEYSSVDRGISLVMAGVGSRTGMDTGRVDYFTQIDKYVWADSLPIDRNDDTPAQVLLDAGTTEDRFTYQIFDRGTDDPSDDGLRVEETITPERIWFLNPIFARNAEDLEEVRFLSRGTVLPTVDTTDLEMVVTPTVAVITDFVAATDLIKEIEWIIGGRGDDIILGNAEDTFFYGSLGGDTIDGGAGIDTASYERAGFLDLEGEVTPGVVIDLQNMIFSGGEADGDLLTNIENIVGTNFDDTIHGDGADNILTLGTGNNVASGGAGSDRVVFSFASTDVIVQEVANVLRIVRAEGETILSDDRVATDVEFFEFTDRTLTLTDLRDLVVAGTDGNDLLIGSPIDDALFGLAGNDVIEGRASGDLLDGGADNDLLKGEGGNDTLIGGLGDDRFIGGLGDDLFIVDQTGETITEGLDEGTDRVRTTVDFTLPDNVENMELTGPIGLTGTGNALANMMTGGDQDDALLGGGGNDTLDGGLGTDTLIGGAGNDRYLINESIDIVADETPDGGFDQIHTSVDYTLPTNVELIAVAGAGDLTIVGNGQDNQFSDGINLLVGADFEFDGTGSSSFDGGGGRDSLSLNYDFASTTFTLDAEGFLVMRNGTQTDRARDIEVFDFTDTFRNYEDLLTEVFPPQDVTVYAGDFFVGTTAIDMSPEGGGTQFIYGGDTDSGNNDNNEYNYTVPFGGKAEFRGQNLQAQNAVDGTVNSISVDFNGGNTTRMSVNGFTKTLEEMKIGDWNFWQTAIFGGDDRITGSYLSDKLVGYGGDDVIFGGLGDKVGYNLTDPPSNRPSDLRDPGAVVADPAFLVDDGNDLIEGLGGNDQLDGGTGRDTLLGGTGNDVLFGGGGVYADRLFGGAGDDTLTGGEGSDTFVLALGMDRETVTDFEVGVDTIDFSSLSQAEFEQINFDTDLPGQTLIQLSDGSQMDLLGVTLTELPLPVLTADSLNGSNGALVDLGIRDEQQAVSGIGDVNGDGIDDFAIAWAEKSFFPLLTPTAYVVYGDGTGFPPLIEPPFLGLDEGISILGADGDGRIQMDGAGDFNHDGINDLIFATRDTTYIIFGKDGGFADNMSLDTLDATDGITLAFGFGSEGYQGFQSVLGGVDINGDGIDDVLITSRASDPTFGKVSVVFGSETPVATISEADLSGTLGFQMTMESDDYAGSPITINAAGDIDGDGIDDVIIGDPYMTSLNLDNPLETSEPGGAYIVYGSGTEFPATLDLTLITADQGTKIFGDFATRAGRTGLSVSGGGDINGDGFDDVGVGRSSLFFAEDDVTYQYVAYLLHGAESGLGASAQLADLNDTDLLDQPDGSRGTVFKLDTPAGYTIPYTGGPMGGTLPGQDGFVNYSTITQLEIVEDMNNDRIGDIVISTQLIERMVTPVFDPDLGGSGRWTSEEVRVFTSSTYVIYGKEGGLGASVNLADLSAGEGFRVDGGDTGLPMASAGDVNGDGGNDLLINSDDGPGMLIYGTPFSNLPATGAVLILGLAEEDQTLTADVSTVADRDGGADMLSYQWLRDGAAITQNGTEPTYTLGDADVGSAISLRISFVDGLGKLETLTSLATLPVLNINDAPEAIDDITSGNEDEVLKVNVLANDTDDDGGTLTILSVSQGISGAVAINDDGTVSYTPDAEFSGTDSFTYTLVDDEGIEDSATVSVTINAVNDAPLTQPDSITLDEESFSTVDVLGNDSDIDSTVIAIDLADFAPQLSDSGKATVTKISTTTFGVEGTANAFGTDTFTYTVIDSDGASSTAILTITLNNTPDAPTPQNDRYFEPEDTVQIFDVLANDTDPDGDALTLVSVTNGAFVQAVVTADGRIEVTPELDTTGVQTLSYVVRDVGGLESSAEVEINYLPFNDAPIAANDTVQTDEDVAIDINVTANDTDIDDAVLTIKTFPAETDHGELVDLGDGVLRYTPDANYNGTDSFTYTVEDAAGLTSTATVSITIDPVNDAPRVFGDTSSGEEDIIQTIDVILNDRDDDSDSFSVVSAQGGNFTSAEVNLDGTVSVTPFPDFEGTDIVTYRVEDAEGAQSTGEITVTFTPVNDAPTAVDDVLTGLEGGPFRISVLGNDFDIDATPDDFVLQSFTQGALGSVSIFEGGLEYTPAGGNIDFFGTDSFTYTIVDGEGATGTATVSVVIENVNDVPLAINDLFSAASGQSAVLDVLANDFDVDNPKADLSIVDFTQPGSGTVVLNGDGTFTYTSEAGFLGFDTFSYTITDGDLTDTTTVALEVIDNLQATANADLIVLEEDGAIIFSPLQNDTDAEGDTFSLVSFTQPDGGGSLEDLGDGSLHYTPLANANGVGLEFASYTIADQFGRLSIGQMQFDVTPVDDQTIGEVAISLNIGHFGIPEYTVDLSALSDIEGLTLPLEGSEDYADFIDQNVTFQVDGVASPALYAGMYVPESDHAGKALSVEVAVTDDAGNTVIKSAMAAEPIEAYDPVDILSFGAIGEPDTFTVDGSYNENGSVRYTLVPDFELEEDTLDLRLVFRFDALTAVNNAVPGSAILTFENGNVVAIQGEGVSPDTLSFDNFLFAPGNIAPTGALLVTGNALLGQTLTADASGIADLEGIVEGSQTFQWLRDGSPISGAQQATYELLEQDVGTDISVRFSFEDQFGTAESVTSGEASVSVFNDPPTGEIVITGTARPGQTLSADLSGVTDAQGIDGNSVSLQWQRGGADIAGATEATYVVTAEDNGAVLNLIYRFNDGSGTAETVSSADIGPVTTAGISVYGDGQPNFLAGTAGNDQILAGGGDDTLVGQGGDDLLSGFEGRDTAFFEGSQDSYTLQISRSSTTITDRRPSGEGTDQLSSIERLDFETEIPLFGGSPMTLSIFDGPASLTAPQFSDIIELYIAYFNRAPDALGLFYWATEFTNGYTVPQMANNFFGQPETQLSYASVLDQNGNLDITDAGKVGDFVTAVYSNVLGREPDAPGFNYWLGQLQNEPDITPGVFILAIIGGAKFPSDPTEQTAADQAYLATKSDLGAYFSVIKGMSDIPDASAAMSLFDGSDASRDATIAAIDAHYADALDPLTGDFLMQLVGVIDDPFSVM</sequence>
<dbReference type="InterPro" id="IPR050557">
    <property type="entry name" value="RTX_toxin/Mannuronan_C5-epim"/>
</dbReference>
<dbReference type="SMART" id="SM00191">
    <property type="entry name" value="Int_alpha"/>
    <property type="match status" value="4"/>
</dbReference>
<dbReference type="PANTHER" id="PTHR38340:SF1">
    <property type="entry name" value="S-LAYER PROTEIN"/>
    <property type="match status" value="1"/>
</dbReference>
<dbReference type="InterPro" id="IPR018511">
    <property type="entry name" value="Hemolysin-typ_Ca-bd_CS"/>
</dbReference>
<proteinExistence type="predicted"/>
<dbReference type="Gene3D" id="2.60.40.2700">
    <property type="match status" value="3"/>
</dbReference>
<dbReference type="RefSeq" id="WP_037904180.1">
    <property type="nucleotide sequence ID" value="NZ_JEMU01000001.1"/>
</dbReference>
<dbReference type="GO" id="GO:0005509">
    <property type="term" value="F:calcium ion binding"/>
    <property type="evidence" value="ECO:0007669"/>
    <property type="project" value="InterPro"/>
</dbReference>
<organism evidence="5 6">
    <name type="scientific">Sulfitobacter mediterraneus</name>
    <dbReference type="NCBI Taxonomy" id="83219"/>
    <lineage>
        <taxon>Bacteria</taxon>
        <taxon>Pseudomonadati</taxon>
        <taxon>Pseudomonadota</taxon>
        <taxon>Alphaproteobacteria</taxon>
        <taxon>Rhodobacterales</taxon>
        <taxon>Roseobacteraceae</taxon>
        <taxon>Sulfitobacter</taxon>
    </lineage>
</organism>
<dbReference type="eggNOG" id="COG2911">
    <property type="taxonomic scope" value="Bacteria"/>
</dbReference>
<dbReference type="GO" id="GO:0005576">
    <property type="term" value="C:extracellular region"/>
    <property type="evidence" value="ECO:0007669"/>
    <property type="project" value="UniProtKB-SubCell"/>
</dbReference>
<dbReference type="Gene3D" id="2.60.40.2810">
    <property type="match status" value="4"/>
</dbReference>
<dbReference type="InterPro" id="IPR028994">
    <property type="entry name" value="Integrin_alpha_N"/>
</dbReference>
<feature type="domain" description="DUF4214" evidence="4">
    <location>
        <begin position="4400"/>
        <end position="4429"/>
    </location>
</feature>
<dbReference type="Gene3D" id="2.160.20.160">
    <property type="match status" value="1"/>
</dbReference>
<comment type="subcellular location">
    <subcellularLocation>
        <location evidence="1">Secreted</location>
    </subcellularLocation>
</comment>
<dbReference type="EMBL" id="JEMU01000001">
    <property type="protein sequence ID" value="KAJ04674.1"/>
    <property type="molecule type" value="Genomic_DNA"/>
</dbReference>
<dbReference type="InterPro" id="IPR013519">
    <property type="entry name" value="Int_alpha_beta-p"/>
</dbReference>
<dbReference type="PRINTS" id="PR00313">
    <property type="entry name" value="CABNDNGRPT"/>
</dbReference>
<evidence type="ECO:0000259" key="4">
    <source>
        <dbReference type="Pfam" id="PF13946"/>
    </source>
</evidence>
<evidence type="ECO:0000256" key="1">
    <source>
        <dbReference type="ARBA" id="ARBA00004613"/>
    </source>
</evidence>
<dbReference type="Proteomes" id="UP000027337">
    <property type="component" value="Unassembled WGS sequence"/>
</dbReference>
<name>A0A061SXE3_9RHOB</name>
<dbReference type="STRING" id="83219.PM02_00150"/>
<dbReference type="Pfam" id="PF13946">
    <property type="entry name" value="DUF4214"/>
    <property type="match status" value="1"/>
</dbReference>
<dbReference type="InterPro" id="IPR025282">
    <property type="entry name" value="DUF4214"/>
</dbReference>
<gene>
    <name evidence="5" type="ORF">PM02_00150</name>
</gene>
<comment type="caution">
    <text evidence="5">The sequence shown here is derived from an EMBL/GenBank/DDBJ whole genome shotgun (WGS) entry which is preliminary data.</text>
</comment>
<dbReference type="PANTHER" id="PTHR38340">
    <property type="entry name" value="S-LAYER PROTEIN"/>
    <property type="match status" value="1"/>
</dbReference>
<dbReference type="Gene3D" id="2.60.40.3440">
    <property type="match status" value="2"/>
</dbReference>
<dbReference type="Pfam" id="PF00353">
    <property type="entry name" value="HemolysinCabind"/>
    <property type="match status" value="17"/>
</dbReference>
<evidence type="ECO:0000313" key="5">
    <source>
        <dbReference type="EMBL" id="KAJ04674.1"/>
    </source>
</evidence>
<evidence type="ECO:0000256" key="2">
    <source>
        <dbReference type="ARBA" id="ARBA00022525"/>
    </source>
</evidence>
<dbReference type="Gene3D" id="2.130.10.130">
    <property type="entry name" value="Integrin alpha, N-terminal"/>
    <property type="match status" value="2"/>
</dbReference>
<dbReference type="InterPro" id="IPR011049">
    <property type="entry name" value="Serralysin-like_metalloprot_C"/>
</dbReference>
<reference evidence="5 6" key="1">
    <citation type="journal article" date="2014" name="Genome Announc.">
        <title>Draft Genome Sequences of Two Isolates of the Roseobacter Group, Sulfitobacter sp. Strains 3SOLIMAR09 and 1FIGIMAR09, from Harbors of Mallorca Island (Mediterranean Sea).</title>
        <authorList>
            <person name="Mas-Llado M."/>
            <person name="Pina-Villalonga J.M."/>
            <person name="Brunet-Galmes I."/>
            <person name="Nogales B."/>
            <person name="Bosch R."/>
        </authorList>
    </citation>
    <scope>NUCLEOTIDE SEQUENCE [LARGE SCALE GENOMIC DNA]</scope>
    <source>
        <strain evidence="5 6">1FIGIMAR09</strain>
    </source>
</reference>
<feature type="coiled-coil region" evidence="3">
    <location>
        <begin position="143"/>
        <end position="211"/>
    </location>
</feature>
<keyword evidence="6" id="KW-1185">Reference proteome</keyword>
<evidence type="ECO:0000256" key="3">
    <source>
        <dbReference type="SAM" id="Coils"/>
    </source>
</evidence>
<protein>
    <recommendedName>
        <fullName evidence="4">DUF4214 domain-containing protein</fullName>
    </recommendedName>
</protein>
<dbReference type="NCBIfam" id="NF012211">
    <property type="entry name" value="tand_rpt_95"/>
    <property type="match status" value="8"/>
</dbReference>
<dbReference type="eggNOG" id="COG2931">
    <property type="taxonomic scope" value="Bacteria"/>
</dbReference>
<dbReference type="Pfam" id="PF17963">
    <property type="entry name" value="Big_9"/>
    <property type="match status" value="8"/>
</dbReference>
<dbReference type="PROSITE" id="PS00330">
    <property type="entry name" value="HEMOLYSIN_CALCIUM"/>
    <property type="match status" value="12"/>
</dbReference>
<accession>A0A061SXE3</accession>
<dbReference type="Gene3D" id="2.150.10.10">
    <property type="entry name" value="Serralysin-like metalloprotease, C-terminal"/>
    <property type="match status" value="10"/>
</dbReference>
<dbReference type="SUPFAM" id="SSF69318">
    <property type="entry name" value="Integrin alpha N-terminal domain"/>
    <property type="match status" value="2"/>
</dbReference>
<dbReference type="InterPro" id="IPR001343">
    <property type="entry name" value="Hemolysn_Ca-bd"/>
</dbReference>
<evidence type="ECO:0000313" key="6">
    <source>
        <dbReference type="Proteomes" id="UP000027337"/>
    </source>
</evidence>